<organism evidence="2 3">
    <name type="scientific">Clonostachys byssicola</name>
    <dbReference type="NCBI Taxonomy" id="160290"/>
    <lineage>
        <taxon>Eukaryota</taxon>
        <taxon>Fungi</taxon>
        <taxon>Dikarya</taxon>
        <taxon>Ascomycota</taxon>
        <taxon>Pezizomycotina</taxon>
        <taxon>Sordariomycetes</taxon>
        <taxon>Hypocreomycetidae</taxon>
        <taxon>Hypocreales</taxon>
        <taxon>Bionectriaceae</taxon>
        <taxon>Clonostachys</taxon>
    </lineage>
</organism>
<dbReference type="OrthoDB" id="5236024at2759"/>
<feature type="compositionally biased region" description="Basic and acidic residues" evidence="1">
    <location>
        <begin position="329"/>
        <end position="349"/>
    </location>
</feature>
<proteinExistence type="predicted"/>
<evidence type="ECO:0000313" key="2">
    <source>
        <dbReference type="EMBL" id="CAG9988503.1"/>
    </source>
</evidence>
<dbReference type="AlphaFoldDB" id="A0A9N9Y356"/>
<feature type="region of interest" description="Disordered" evidence="1">
    <location>
        <begin position="366"/>
        <end position="389"/>
    </location>
</feature>
<protein>
    <submittedName>
        <fullName evidence="2">Uncharacterized protein</fullName>
    </submittedName>
</protein>
<accession>A0A9N9Y356</accession>
<keyword evidence="3" id="KW-1185">Reference proteome</keyword>
<reference evidence="2" key="1">
    <citation type="submission" date="2021-10" db="EMBL/GenBank/DDBJ databases">
        <authorList>
            <person name="Piombo E."/>
        </authorList>
    </citation>
    <scope>NUCLEOTIDE SEQUENCE</scope>
</reference>
<feature type="region of interest" description="Disordered" evidence="1">
    <location>
        <begin position="401"/>
        <end position="449"/>
    </location>
</feature>
<gene>
    <name evidence="2" type="ORF">CBYS24578_00010061</name>
</gene>
<sequence>MSDPYSEDRVARFIESLPDETLCPPWADQQVDLNRVQPKEQGDHTSGAQLPEKQCDETETYFDQAVEGRETITTTVSSESLCSLLKAMGKHEWTAHGNKWEEGFIGEDEDQAIWLRVHKKKVKNERCQRLLMFIHNLWLLYQKAPSVHGMDQQTSGVHKKYAERFGDLMHYIPSTVDKVCNKAHDDLSKMPDERKHAANTAEILRSQIIPLLLLVAKSVFMTGSQEKTGGSSQALPSRGTFTISAIWVLRQIMDWVKRLRLAMIDELEVNPPFCENADTATRRRESQEISKELRQLKLPNRHIKKFATSLTKAYEELEEEANRPKRKREAMEEDRRIRQKREDKKRMEEEAVERRMALFRSSVQAFQARTSTQNSHSQEAEGHEQTHKDADEDQFTQMPTSQGLAEVDPASNAHGDRKRSQKQNRWVKEERSASSQPSQSLPQGEARQKVSWSYEESNILLTLIRTTSQLSPVDLTEQLPGRNEQEIRQKIGELKETSRKFYKERGLILPKWC</sequence>
<dbReference type="EMBL" id="CABFNO020001451">
    <property type="protein sequence ID" value="CAG9988503.1"/>
    <property type="molecule type" value="Genomic_DNA"/>
</dbReference>
<feature type="region of interest" description="Disordered" evidence="1">
    <location>
        <begin position="315"/>
        <end position="349"/>
    </location>
</feature>
<feature type="compositionally biased region" description="Polar residues" evidence="1">
    <location>
        <begin position="366"/>
        <end position="377"/>
    </location>
</feature>
<feature type="compositionally biased region" description="Basic and acidic residues" evidence="1">
    <location>
        <begin position="378"/>
        <end position="389"/>
    </location>
</feature>
<evidence type="ECO:0000313" key="3">
    <source>
        <dbReference type="Proteomes" id="UP000754883"/>
    </source>
</evidence>
<comment type="caution">
    <text evidence="2">The sequence shown here is derived from an EMBL/GenBank/DDBJ whole genome shotgun (WGS) entry which is preliminary data.</text>
</comment>
<dbReference type="Proteomes" id="UP000754883">
    <property type="component" value="Unassembled WGS sequence"/>
</dbReference>
<evidence type="ECO:0000256" key="1">
    <source>
        <dbReference type="SAM" id="MobiDB-lite"/>
    </source>
</evidence>
<name>A0A9N9Y356_9HYPO</name>
<feature type="compositionally biased region" description="Low complexity" evidence="1">
    <location>
        <begin position="433"/>
        <end position="443"/>
    </location>
</feature>